<dbReference type="InterPro" id="IPR027417">
    <property type="entry name" value="P-loop_NTPase"/>
</dbReference>
<dbReference type="RefSeq" id="WP_176065427.1">
    <property type="nucleotide sequence ID" value="NZ_BJTG01000005.1"/>
</dbReference>
<dbReference type="Proteomes" id="UP000503640">
    <property type="component" value="Unassembled WGS sequence"/>
</dbReference>
<proteinExistence type="predicted"/>
<sequence>MVAFNNQAREVALKVVYYGPALSGKTTNLHALHNKIDPKLRGRLMTLDTKDDRTLFFDMLPVFFRTSSGMKIKVKLYTVPGQVMHESTRRIVLQGTDAIAFVADARRSEAPATLAYWNNMLKNLEANGLDPRQLPIVLQLNKRDLPDVRSEDEVGDLSQVVKPVVVPAVAIRGEGVVETLHTLLELTYRSLDERIGLARTARISEEEFLSRIFSHVDLRGTRLSAGGTP</sequence>
<comment type="caution">
    <text evidence="1">The sequence shown here is derived from an EMBL/GenBank/DDBJ whole genome shotgun (WGS) entry which is preliminary data.</text>
</comment>
<dbReference type="PANTHER" id="PTHR42708">
    <property type="entry name" value="ATP/GTP-BINDING PROTEIN-RELATED"/>
    <property type="match status" value="1"/>
</dbReference>
<evidence type="ECO:0000313" key="2">
    <source>
        <dbReference type="Proteomes" id="UP000503640"/>
    </source>
</evidence>
<dbReference type="CDD" id="cd00882">
    <property type="entry name" value="Ras_like_GTPase"/>
    <property type="match status" value="1"/>
</dbReference>
<dbReference type="InterPro" id="IPR052705">
    <property type="entry name" value="Gliding_Motility_GTPase"/>
</dbReference>
<dbReference type="SUPFAM" id="SSF52540">
    <property type="entry name" value="P-loop containing nucleoside triphosphate hydrolases"/>
    <property type="match status" value="1"/>
</dbReference>
<accession>A0A7I9VMN6</accession>
<gene>
    <name evidence="1" type="ORF">AMYX_23920</name>
</gene>
<dbReference type="PANTHER" id="PTHR42708:SF1">
    <property type="entry name" value="GLIDING MOTILITY PROTEIN MGLA"/>
    <property type="match status" value="1"/>
</dbReference>
<reference evidence="2" key="1">
    <citation type="journal article" date="2020" name="Appl. Environ. Microbiol.">
        <title>Diazotrophic Anaeromyxobacter Isolates from Soils.</title>
        <authorList>
            <person name="Masuda Y."/>
            <person name="Yamanaka H."/>
            <person name="Xu Z.X."/>
            <person name="Shiratori Y."/>
            <person name="Aono T."/>
            <person name="Amachi S."/>
            <person name="Senoo K."/>
            <person name="Itoh H."/>
        </authorList>
    </citation>
    <scope>NUCLEOTIDE SEQUENCE [LARGE SCALE GENOMIC DNA]</scope>
    <source>
        <strain evidence="2">R267</strain>
    </source>
</reference>
<name>A0A7I9VMN6_9BACT</name>
<dbReference type="AlphaFoldDB" id="A0A7I9VMN6"/>
<dbReference type="EMBL" id="BJTG01000005">
    <property type="protein sequence ID" value="GEJ57651.1"/>
    <property type="molecule type" value="Genomic_DNA"/>
</dbReference>
<keyword evidence="2" id="KW-1185">Reference proteome</keyword>
<protein>
    <submittedName>
        <fullName evidence="1">MglA protein</fullName>
    </submittedName>
</protein>
<evidence type="ECO:0000313" key="1">
    <source>
        <dbReference type="EMBL" id="GEJ57651.1"/>
    </source>
</evidence>
<dbReference type="Gene3D" id="3.40.50.300">
    <property type="entry name" value="P-loop containing nucleotide triphosphate hydrolases"/>
    <property type="match status" value="1"/>
</dbReference>
<organism evidence="1 2">
    <name type="scientific">Anaeromyxobacter diazotrophicus</name>
    <dbReference type="NCBI Taxonomy" id="2590199"/>
    <lineage>
        <taxon>Bacteria</taxon>
        <taxon>Pseudomonadati</taxon>
        <taxon>Myxococcota</taxon>
        <taxon>Myxococcia</taxon>
        <taxon>Myxococcales</taxon>
        <taxon>Cystobacterineae</taxon>
        <taxon>Anaeromyxobacteraceae</taxon>
        <taxon>Anaeromyxobacter</taxon>
    </lineage>
</organism>